<dbReference type="GO" id="GO:0003841">
    <property type="term" value="F:1-acylglycerol-3-phosphate O-acyltransferase activity"/>
    <property type="evidence" value="ECO:0007669"/>
    <property type="project" value="TreeGrafter"/>
</dbReference>
<gene>
    <name evidence="5" type="primary">plsC</name>
    <name evidence="5" type="ORF">BLTE_34500</name>
</gene>
<reference evidence="5 6" key="1">
    <citation type="submission" date="2018-08" db="EMBL/GenBank/DDBJ databases">
        <title>Complete genome sequencing of Blastochloris tepida GI.</title>
        <authorList>
            <person name="Tsukatani Y."/>
            <person name="Mori H."/>
        </authorList>
    </citation>
    <scope>NUCLEOTIDE SEQUENCE [LARGE SCALE GENOMIC DNA]</scope>
    <source>
        <strain evidence="5 6">GI</strain>
    </source>
</reference>
<feature type="domain" description="Phospholipid/glycerol acyltransferase" evidence="4">
    <location>
        <begin position="71"/>
        <end position="185"/>
    </location>
</feature>
<evidence type="ECO:0000259" key="4">
    <source>
        <dbReference type="SMART" id="SM00563"/>
    </source>
</evidence>
<dbReference type="PANTHER" id="PTHR10434:SF40">
    <property type="entry name" value="1-ACYL-SN-GLYCEROL-3-PHOSPHATE ACYLTRANSFERASE"/>
    <property type="match status" value="1"/>
</dbReference>
<dbReference type="Pfam" id="PF01553">
    <property type="entry name" value="Acyltransferase"/>
    <property type="match status" value="1"/>
</dbReference>
<dbReference type="PANTHER" id="PTHR10434">
    <property type="entry name" value="1-ACYL-SN-GLYCEROL-3-PHOSPHATE ACYLTRANSFERASE"/>
    <property type="match status" value="1"/>
</dbReference>
<dbReference type="InterPro" id="IPR002123">
    <property type="entry name" value="Plipid/glycerol_acylTrfase"/>
</dbReference>
<protein>
    <submittedName>
        <fullName evidence="5">1-acyl-sn-glycerol-3-phosphate acyltransferase</fullName>
    </submittedName>
</protein>
<evidence type="ECO:0000256" key="2">
    <source>
        <dbReference type="ARBA" id="ARBA00022679"/>
    </source>
</evidence>
<dbReference type="CDD" id="cd07989">
    <property type="entry name" value="LPLAT_AGPAT-like"/>
    <property type="match status" value="1"/>
</dbReference>
<evidence type="ECO:0000256" key="1">
    <source>
        <dbReference type="ARBA" id="ARBA00005189"/>
    </source>
</evidence>
<keyword evidence="2 5" id="KW-0808">Transferase</keyword>
<evidence type="ECO:0000313" key="6">
    <source>
        <dbReference type="Proteomes" id="UP000266934"/>
    </source>
</evidence>
<dbReference type="Proteomes" id="UP000266934">
    <property type="component" value="Chromosome"/>
</dbReference>
<dbReference type="RefSeq" id="WP_244600039.1">
    <property type="nucleotide sequence ID" value="NZ_AP018907.1"/>
</dbReference>
<dbReference type="EMBL" id="AP018907">
    <property type="protein sequence ID" value="BBF94765.1"/>
    <property type="molecule type" value="Genomic_DNA"/>
</dbReference>
<dbReference type="KEGG" id="blag:BLTE_34500"/>
<name>A0A348G5D2_9HYPH</name>
<accession>A0A348G5D2</accession>
<keyword evidence="3 5" id="KW-0012">Acyltransferase</keyword>
<dbReference type="AlphaFoldDB" id="A0A348G5D2"/>
<keyword evidence="6" id="KW-1185">Reference proteome</keyword>
<evidence type="ECO:0000313" key="5">
    <source>
        <dbReference type="EMBL" id="BBF94765.1"/>
    </source>
</evidence>
<dbReference type="GO" id="GO:0006654">
    <property type="term" value="P:phosphatidic acid biosynthetic process"/>
    <property type="evidence" value="ECO:0007669"/>
    <property type="project" value="TreeGrafter"/>
</dbReference>
<evidence type="ECO:0000256" key="3">
    <source>
        <dbReference type="ARBA" id="ARBA00023315"/>
    </source>
</evidence>
<dbReference type="SUPFAM" id="SSF69593">
    <property type="entry name" value="Glycerol-3-phosphate (1)-acyltransferase"/>
    <property type="match status" value="1"/>
</dbReference>
<proteinExistence type="predicted"/>
<dbReference type="SMART" id="SM00563">
    <property type="entry name" value="PlsC"/>
    <property type="match status" value="1"/>
</dbReference>
<comment type="pathway">
    <text evidence="1">Lipid metabolism.</text>
</comment>
<organism evidence="5 6">
    <name type="scientific">Blastochloris tepida</name>
    <dbReference type="NCBI Taxonomy" id="2233851"/>
    <lineage>
        <taxon>Bacteria</taxon>
        <taxon>Pseudomonadati</taxon>
        <taxon>Pseudomonadota</taxon>
        <taxon>Alphaproteobacteria</taxon>
        <taxon>Hyphomicrobiales</taxon>
        <taxon>Blastochloridaceae</taxon>
        <taxon>Blastochloris</taxon>
    </lineage>
</organism>
<sequence>MLLLRSLAFNFLFYLSVLVHAVLFMPTLAMSRQAVIRATQSWARTVDFLLRTVVGVRIECRGLENIPPGPLLVAAKHQSAWETFGLLLFLTDPVFVMKRELMRIPFYGWYCRRAGMIPVDRSGGGAALRRLAEDARGAMALGRQIIIFPEGTRRPVDAAPDYKPGIGLLYGQLGVPCVPVALNSGLVWPRRTFRRYPGTIIVEFLPPIPPGLPRAEFMARLQEGIERASTALVAEGRAGAIGPQPVAETTAS</sequence>